<sequence>MTTDRNRLTWTFVITCIAAFMTSLDNLVVTMALPSIRESLDASLAELEWTVNAYTLAFAVLLLPAAALGDRLGRRRVFAAGLAIFTVASAAAALAPSVGTLIAARAVQGVGGAIVLPLSMTLLSAAVPAERRGAALGIWGAVSGLAIALGPLVGGAITQGAAWQWIFWLNVPLGLVAIPLAFTRLTESREASSRLDVTGTALVSLGLFGIVLGVVRGQEHGWTSPAVLSTLIAGAVGLVAFVGWELRSERRGGAPMLPMSLFRRRGFAAVNAVAALFSFGMFGSIFLISQYLQNVMGYSPLDAGLRTLPWTVMPLLIAPIAGPLSDRIGGRPLMVTGLALMTGGLLWLRADLAPDTSFLTLVPAFVVSGIGMALFFVPVANVVMGSVATEHEGLASGVNNAVREVGGVFGIAVLASVFATAGGYATAADFTDGIRVALLVGAAATGAGTLGSLLVPRHRTSTAAGTEAIGTEAVGGPTLRLDYEPAKS</sequence>
<evidence type="ECO:0000256" key="5">
    <source>
        <dbReference type="ARBA" id="ARBA00022989"/>
    </source>
</evidence>
<dbReference type="RefSeq" id="WP_071091975.1">
    <property type="nucleotide sequence ID" value="NZ_MBLM01000179.1"/>
</dbReference>
<dbReference type="OrthoDB" id="7375466at2"/>
<feature type="transmembrane region" description="Helical" evidence="7">
    <location>
        <begin position="362"/>
        <end position="384"/>
    </location>
</feature>
<protein>
    <submittedName>
        <fullName evidence="9">MFS transporter</fullName>
    </submittedName>
</protein>
<dbReference type="InterPro" id="IPR011701">
    <property type="entry name" value="MFS"/>
</dbReference>
<dbReference type="Proteomes" id="UP000179627">
    <property type="component" value="Unassembled WGS sequence"/>
</dbReference>
<name>A0A1S1Q0K0_9ACTN</name>
<dbReference type="CDD" id="cd17321">
    <property type="entry name" value="MFS_MMR_MDR_like"/>
    <property type="match status" value="1"/>
</dbReference>
<evidence type="ECO:0000313" key="9">
    <source>
        <dbReference type="EMBL" id="OHV28428.1"/>
    </source>
</evidence>
<keyword evidence="10" id="KW-1185">Reference proteome</keyword>
<feature type="transmembrane region" description="Helical" evidence="7">
    <location>
        <begin position="53"/>
        <end position="70"/>
    </location>
</feature>
<dbReference type="GO" id="GO:0022857">
    <property type="term" value="F:transmembrane transporter activity"/>
    <property type="evidence" value="ECO:0007669"/>
    <property type="project" value="InterPro"/>
</dbReference>
<keyword evidence="3" id="KW-1003">Cell membrane</keyword>
<feature type="transmembrane region" description="Helical" evidence="7">
    <location>
        <begin position="12"/>
        <end position="33"/>
    </location>
</feature>
<keyword evidence="6 7" id="KW-0472">Membrane</keyword>
<proteinExistence type="predicted"/>
<dbReference type="PRINTS" id="PR01036">
    <property type="entry name" value="TCRTETB"/>
</dbReference>
<dbReference type="PANTHER" id="PTHR42718:SF42">
    <property type="entry name" value="EXPORT PROTEIN"/>
    <property type="match status" value="1"/>
</dbReference>
<feature type="transmembrane region" description="Helical" evidence="7">
    <location>
        <begin position="227"/>
        <end position="246"/>
    </location>
</feature>
<accession>A0A1S1Q0K0</accession>
<feature type="transmembrane region" description="Helical" evidence="7">
    <location>
        <begin position="136"/>
        <end position="157"/>
    </location>
</feature>
<dbReference type="Pfam" id="PF07690">
    <property type="entry name" value="MFS_1"/>
    <property type="match status" value="2"/>
</dbReference>
<feature type="transmembrane region" description="Helical" evidence="7">
    <location>
        <begin position="110"/>
        <end position="129"/>
    </location>
</feature>
<gene>
    <name evidence="9" type="ORF">CC117_30515</name>
</gene>
<feature type="transmembrane region" description="Helical" evidence="7">
    <location>
        <begin position="332"/>
        <end position="350"/>
    </location>
</feature>
<evidence type="ECO:0000256" key="6">
    <source>
        <dbReference type="ARBA" id="ARBA00023136"/>
    </source>
</evidence>
<organism evidence="9 10">
    <name type="scientific">Parafrankia colletiae</name>
    <dbReference type="NCBI Taxonomy" id="573497"/>
    <lineage>
        <taxon>Bacteria</taxon>
        <taxon>Bacillati</taxon>
        <taxon>Actinomycetota</taxon>
        <taxon>Actinomycetes</taxon>
        <taxon>Frankiales</taxon>
        <taxon>Frankiaceae</taxon>
        <taxon>Parafrankia</taxon>
    </lineage>
</organism>
<keyword evidence="4 7" id="KW-0812">Transmembrane</keyword>
<feature type="transmembrane region" description="Helical" evidence="7">
    <location>
        <begin position="267"/>
        <end position="288"/>
    </location>
</feature>
<dbReference type="InterPro" id="IPR020846">
    <property type="entry name" value="MFS_dom"/>
</dbReference>
<dbReference type="InterPro" id="IPR036259">
    <property type="entry name" value="MFS_trans_sf"/>
</dbReference>
<evidence type="ECO:0000256" key="1">
    <source>
        <dbReference type="ARBA" id="ARBA00004651"/>
    </source>
</evidence>
<evidence type="ECO:0000256" key="7">
    <source>
        <dbReference type="SAM" id="Phobius"/>
    </source>
</evidence>
<dbReference type="Gene3D" id="1.20.1720.10">
    <property type="entry name" value="Multidrug resistance protein D"/>
    <property type="match status" value="1"/>
</dbReference>
<dbReference type="Gene3D" id="1.20.1250.20">
    <property type="entry name" value="MFS general substrate transporter like domains"/>
    <property type="match status" value="1"/>
</dbReference>
<dbReference type="SUPFAM" id="SSF103473">
    <property type="entry name" value="MFS general substrate transporter"/>
    <property type="match status" value="1"/>
</dbReference>
<feature type="transmembrane region" description="Helical" evidence="7">
    <location>
        <begin position="433"/>
        <end position="455"/>
    </location>
</feature>
<keyword evidence="2" id="KW-0813">Transport</keyword>
<dbReference type="EMBL" id="MBLM01000179">
    <property type="protein sequence ID" value="OHV28428.1"/>
    <property type="molecule type" value="Genomic_DNA"/>
</dbReference>
<comment type="subcellular location">
    <subcellularLocation>
        <location evidence="1">Cell membrane</location>
        <topology evidence="1">Multi-pass membrane protein</topology>
    </subcellularLocation>
</comment>
<dbReference type="InterPro" id="IPR004638">
    <property type="entry name" value="EmrB-like"/>
</dbReference>
<dbReference type="AlphaFoldDB" id="A0A1S1Q0K0"/>
<feature type="transmembrane region" description="Helical" evidence="7">
    <location>
        <begin position="163"/>
        <end position="183"/>
    </location>
</feature>
<evidence type="ECO:0000313" key="10">
    <source>
        <dbReference type="Proteomes" id="UP000179627"/>
    </source>
</evidence>
<feature type="domain" description="Major facilitator superfamily (MFS) profile" evidence="8">
    <location>
        <begin position="11"/>
        <end position="459"/>
    </location>
</feature>
<feature type="transmembrane region" description="Helical" evidence="7">
    <location>
        <begin position="77"/>
        <end position="104"/>
    </location>
</feature>
<dbReference type="PROSITE" id="PS50850">
    <property type="entry name" value="MFS"/>
    <property type="match status" value="1"/>
</dbReference>
<feature type="transmembrane region" description="Helical" evidence="7">
    <location>
        <begin position="195"/>
        <end position="215"/>
    </location>
</feature>
<evidence type="ECO:0000256" key="4">
    <source>
        <dbReference type="ARBA" id="ARBA00022692"/>
    </source>
</evidence>
<evidence type="ECO:0000256" key="2">
    <source>
        <dbReference type="ARBA" id="ARBA00022448"/>
    </source>
</evidence>
<reference evidence="10" key="1">
    <citation type="submission" date="2016-07" db="EMBL/GenBank/DDBJ databases">
        <title>Sequence Frankia sp. strain CcI1.17.</title>
        <authorList>
            <person name="Ghodhbane-Gtari F."/>
            <person name="Swanson E."/>
            <person name="Gueddou A."/>
            <person name="Morris K."/>
            <person name="Hezbri K."/>
            <person name="Ktari A."/>
            <person name="Nouioui I."/>
            <person name="Abebe-Akele F."/>
            <person name="Simpson S."/>
            <person name="Thomas K."/>
            <person name="Gtari M."/>
            <person name="Tisa L.S."/>
            <person name="Hurst S."/>
        </authorList>
    </citation>
    <scope>NUCLEOTIDE SEQUENCE [LARGE SCALE GENOMIC DNA]</scope>
    <source>
        <strain evidence="10">Cc1.17</strain>
    </source>
</reference>
<comment type="caution">
    <text evidence="9">The sequence shown here is derived from an EMBL/GenBank/DDBJ whole genome shotgun (WGS) entry which is preliminary data.</text>
</comment>
<keyword evidence="5 7" id="KW-1133">Transmembrane helix</keyword>
<dbReference type="PANTHER" id="PTHR42718">
    <property type="entry name" value="MAJOR FACILITATOR SUPERFAMILY MULTIDRUG TRANSPORTER MFSC"/>
    <property type="match status" value="1"/>
</dbReference>
<dbReference type="NCBIfam" id="TIGR00711">
    <property type="entry name" value="efflux_EmrB"/>
    <property type="match status" value="1"/>
</dbReference>
<feature type="transmembrane region" description="Helical" evidence="7">
    <location>
        <begin position="405"/>
        <end position="427"/>
    </location>
</feature>
<dbReference type="GO" id="GO:0005886">
    <property type="term" value="C:plasma membrane"/>
    <property type="evidence" value="ECO:0007669"/>
    <property type="project" value="UniProtKB-SubCell"/>
</dbReference>
<evidence type="ECO:0000256" key="3">
    <source>
        <dbReference type="ARBA" id="ARBA00022475"/>
    </source>
</evidence>
<evidence type="ECO:0000259" key="8">
    <source>
        <dbReference type="PROSITE" id="PS50850"/>
    </source>
</evidence>
<feature type="transmembrane region" description="Helical" evidence="7">
    <location>
        <begin position="308"/>
        <end position="325"/>
    </location>
</feature>